<keyword evidence="1" id="KW-1185">Reference proteome</keyword>
<evidence type="ECO:0000313" key="2">
    <source>
        <dbReference type="WBParaSite" id="L893_g17691.t1"/>
    </source>
</evidence>
<protein>
    <submittedName>
        <fullName evidence="2">Uncharacterized protein</fullName>
    </submittedName>
</protein>
<sequence length="148" mass="16745">MQCLSLLVPALHFKFHFRANSNQFLDHFQTLSEVISLTLHGLTSDLDNKKPICYNAGKPVQSNLYSQRTRVVVVPYRKWESRGTGFWTTFGGHYLRTADAASLDGWNFNARGAFKSLIEGRYCAVPAAYPKMSALFDGSYLQKLNFKA</sequence>
<organism evidence="1 2">
    <name type="scientific">Steinernema glaseri</name>
    <dbReference type="NCBI Taxonomy" id="37863"/>
    <lineage>
        <taxon>Eukaryota</taxon>
        <taxon>Metazoa</taxon>
        <taxon>Ecdysozoa</taxon>
        <taxon>Nematoda</taxon>
        <taxon>Chromadorea</taxon>
        <taxon>Rhabditida</taxon>
        <taxon>Tylenchina</taxon>
        <taxon>Panagrolaimomorpha</taxon>
        <taxon>Strongyloidoidea</taxon>
        <taxon>Steinernematidae</taxon>
        <taxon>Steinernema</taxon>
    </lineage>
</organism>
<name>A0A1I7YLQ3_9BILA</name>
<dbReference type="AlphaFoldDB" id="A0A1I7YLQ3"/>
<evidence type="ECO:0000313" key="1">
    <source>
        <dbReference type="Proteomes" id="UP000095287"/>
    </source>
</evidence>
<dbReference type="Proteomes" id="UP000095287">
    <property type="component" value="Unplaced"/>
</dbReference>
<accession>A0A1I7YLQ3</accession>
<proteinExistence type="predicted"/>
<dbReference type="WBParaSite" id="L893_g17691.t1">
    <property type="protein sequence ID" value="L893_g17691.t1"/>
    <property type="gene ID" value="L893_g17691"/>
</dbReference>
<reference evidence="2" key="1">
    <citation type="submission" date="2016-11" db="UniProtKB">
        <authorList>
            <consortium name="WormBaseParasite"/>
        </authorList>
    </citation>
    <scope>IDENTIFICATION</scope>
</reference>